<dbReference type="InterPro" id="IPR003156">
    <property type="entry name" value="DHHA1_dom"/>
</dbReference>
<organism evidence="2 3">
    <name type="scientific">Klebsiella pneumoniae</name>
    <dbReference type="NCBI Taxonomy" id="573"/>
    <lineage>
        <taxon>Bacteria</taxon>
        <taxon>Pseudomonadati</taxon>
        <taxon>Pseudomonadota</taxon>
        <taxon>Gammaproteobacteria</taxon>
        <taxon>Enterobacterales</taxon>
        <taxon>Enterobacteriaceae</taxon>
        <taxon>Klebsiella/Raoultella group</taxon>
        <taxon>Klebsiella</taxon>
        <taxon>Klebsiella pneumoniae complex</taxon>
    </lineage>
</organism>
<dbReference type="EC" id="3.1.-.-" evidence="2"/>
<reference evidence="2 3" key="1">
    <citation type="submission" date="2018-06" db="EMBL/GenBank/DDBJ databases">
        <authorList>
            <consortium name="Pathogen Informatics"/>
            <person name="Doyle S."/>
        </authorList>
    </citation>
    <scope>NUCLEOTIDE SEQUENCE [LARGE SCALE GENOMIC DNA]</scope>
    <source>
        <strain evidence="2 3">NCTC5053</strain>
    </source>
</reference>
<dbReference type="SUPFAM" id="SSF64182">
    <property type="entry name" value="DHH phosphoesterases"/>
    <property type="match status" value="1"/>
</dbReference>
<keyword evidence="2" id="KW-0269">Exonuclease</keyword>
<sequence>MQAEALTLCQQLERSADTLPGGLAMYHPQWHQGVVGILASRIKERFHRPVIAFAPTGDGTLKAPVVPFRGCICAMRWSALIRFIPG</sequence>
<proteinExistence type="predicted"/>
<evidence type="ECO:0000259" key="1">
    <source>
        <dbReference type="Pfam" id="PF02272"/>
    </source>
</evidence>
<keyword evidence="2" id="KW-0540">Nuclease</keyword>
<dbReference type="Pfam" id="PF02272">
    <property type="entry name" value="DHHA1"/>
    <property type="match status" value="1"/>
</dbReference>
<evidence type="ECO:0000313" key="3">
    <source>
        <dbReference type="Proteomes" id="UP000254387"/>
    </source>
</evidence>
<feature type="domain" description="DHHA1" evidence="1">
    <location>
        <begin position="23"/>
        <end position="63"/>
    </location>
</feature>
<name>A0A378BRQ3_KLEPN</name>
<dbReference type="GO" id="GO:0004527">
    <property type="term" value="F:exonuclease activity"/>
    <property type="evidence" value="ECO:0007669"/>
    <property type="project" value="UniProtKB-KW"/>
</dbReference>
<dbReference type="GO" id="GO:0003676">
    <property type="term" value="F:nucleic acid binding"/>
    <property type="evidence" value="ECO:0007669"/>
    <property type="project" value="InterPro"/>
</dbReference>
<gene>
    <name evidence="2" type="primary">recJ_2</name>
    <name evidence="2" type="ORF">NCTC5053_05261</name>
</gene>
<dbReference type="Gene3D" id="3.10.310.30">
    <property type="match status" value="1"/>
</dbReference>
<dbReference type="AlphaFoldDB" id="A0A378BRQ3"/>
<dbReference type="Proteomes" id="UP000254387">
    <property type="component" value="Unassembled WGS sequence"/>
</dbReference>
<accession>A0A378BRQ3</accession>
<dbReference type="InterPro" id="IPR038763">
    <property type="entry name" value="DHH_sf"/>
</dbReference>
<dbReference type="EMBL" id="UGMN01000004">
    <property type="protein sequence ID" value="STV51840.1"/>
    <property type="molecule type" value="Genomic_DNA"/>
</dbReference>
<evidence type="ECO:0000313" key="2">
    <source>
        <dbReference type="EMBL" id="STV51840.1"/>
    </source>
</evidence>
<keyword evidence="2" id="KW-0378">Hydrolase</keyword>
<protein>
    <submittedName>
        <fullName evidence="2">SsDNA-specific exonuclease RecJ</fullName>
        <ecNumber evidence="2">3.1.-.-</ecNumber>
    </submittedName>
</protein>